<dbReference type="GO" id="GO:0005524">
    <property type="term" value="F:ATP binding"/>
    <property type="evidence" value="ECO:0007669"/>
    <property type="project" value="InterPro"/>
</dbReference>
<dbReference type="OrthoDB" id="442176at2759"/>
<keyword evidence="2" id="KW-0547">Nucleotide-binding</keyword>
<evidence type="ECO:0000256" key="2">
    <source>
        <dbReference type="ARBA" id="ARBA00022741"/>
    </source>
</evidence>
<accession>V8NI38</accession>
<keyword evidence="3 4" id="KW-0418">Kinase</keyword>
<protein>
    <submittedName>
        <fullName evidence="6">Uncharacterized protein</fullName>
    </submittedName>
</protein>
<proteinExistence type="inferred from homology"/>
<feature type="non-terminal residue" evidence="6">
    <location>
        <position position="1"/>
    </location>
</feature>
<evidence type="ECO:0000256" key="5">
    <source>
        <dbReference type="SAM" id="MobiDB-lite"/>
    </source>
</evidence>
<evidence type="ECO:0000313" key="7">
    <source>
        <dbReference type="Proteomes" id="UP000018936"/>
    </source>
</evidence>
<dbReference type="PROSITE" id="PS00113">
    <property type="entry name" value="ADENYLATE_KINASE"/>
    <property type="match status" value="1"/>
</dbReference>
<evidence type="ECO:0000256" key="4">
    <source>
        <dbReference type="RuleBase" id="RU003330"/>
    </source>
</evidence>
<dbReference type="PANTHER" id="PTHR23359">
    <property type="entry name" value="NUCLEOTIDE KINASE"/>
    <property type="match status" value="1"/>
</dbReference>
<dbReference type="GO" id="GO:0019205">
    <property type="term" value="F:nucleobase-containing compound kinase activity"/>
    <property type="evidence" value="ECO:0007669"/>
    <property type="project" value="InterPro"/>
</dbReference>
<organism evidence="6 7">
    <name type="scientific">Ophiophagus hannah</name>
    <name type="common">King cobra</name>
    <name type="synonym">Naja hannah</name>
    <dbReference type="NCBI Taxonomy" id="8665"/>
    <lineage>
        <taxon>Eukaryota</taxon>
        <taxon>Metazoa</taxon>
        <taxon>Chordata</taxon>
        <taxon>Craniata</taxon>
        <taxon>Vertebrata</taxon>
        <taxon>Euteleostomi</taxon>
        <taxon>Lepidosauria</taxon>
        <taxon>Squamata</taxon>
        <taxon>Bifurcata</taxon>
        <taxon>Unidentata</taxon>
        <taxon>Episquamata</taxon>
        <taxon>Toxicofera</taxon>
        <taxon>Serpentes</taxon>
        <taxon>Colubroidea</taxon>
        <taxon>Elapidae</taxon>
        <taxon>Elapinae</taxon>
        <taxon>Ophiophagus</taxon>
    </lineage>
</organism>
<sequence length="421" mass="46481">MARNIAETTVEELKQQFIKHPDAKGFVVDGFPRDIGQAFLFEEQVGSPDVVVFLACSSQQMRQRLKERARERGLLDDNPHGVEHRLETFKQNAQLIGKYYQEKGTLVRFDADREEDEIFAAIRSCIQQRLKPERKRILGEKVSAYLKGQKECSHPIPSQKKIGGGGGGGTLFDTAQFLQPVPTLSKGRGEKGAGEVTTIDAVQTWFLALAFKLLFFLSPGRIRNPLPVFIRPEAETDWVGVPGGRRFGDSGQGSVTDFDGLQAINLPVKQTGMERKYGLEPRGRRNELLVNKIPGLLLSIGVAEIRSSICADLRPLEKKQAMNVHLKDLENLKHPCSLLISSFTTQNHPVLRPSIPNQILFRCPCVLSLTTAPCSEVPPAQRHGARLLAGREDGSAGITSGHHHETEEVDTSEPLGMAAGQ</sequence>
<evidence type="ECO:0000256" key="1">
    <source>
        <dbReference type="ARBA" id="ARBA00022679"/>
    </source>
</evidence>
<keyword evidence="7" id="KW-1185">Reference proteome</keyword>
<dbReference type="InterPro" id="IPR033690">
    <property type="entry name" value="Adenylat_kinase_CS"/>
</dbReference>
<gene>
    <name evidence="6" type="ORF">L345_12626</name>
</gene>
<dbReference type="Gene3D" id="3.40.50.300">
    <property type="entry name" value="P-loop containing nucleotide triphosphate hydrolases"/>
    <property type="match status" value="1"/>
</dbReference>
<keyword evidence="1 4" id="KW-0808">Transferase</keyword>
<comment type="similarity">
    <text evidence="4">Belongs to the adenylate kinase family.</text>
</comment>
<dbReference type="InterPro" id="IPR027417">
    <property type="entry name" value="P-loop_NTPase"/>
</dbReference>
<dbReference type="SUPFAM" id="SSF52540">
    <property type="entry name" value="P-loop containing nucleoside triphosphate hydrolases"/>
    <property type="match status" value="1"/>
</dbReference>
<evidence type="ECO:0000256" key="3">
    <source>
        <dbReference type="ARBA" id="ARBA00022777"/>
    </source>
</evidence>
<dbReference type="GO" id="GO:0006139">
    <property type="term" value="P:nucleobase-containing compound metabolic process"/>
    <property type="evidence" value="ECO:0007669"/>
    <property type="project" value="InterPro"/>
</dbReference>
<name>V8NI38_OPHHA</name>
<dbReference type="AlphaFoldDB" id="V8NI38"/>
<dbReference type="Pfam" id="PF00406">
    <property type="entry name" value="ADK"/>
    <property type="match status" value="1"/>
</dbReference>
<dbReference type="PRINTS" id="PR00094">
    <property type="entry name" value="ADENYLTKNASE"/>
</dbReference>
<feature type="region of interest" description="Disordered" evidence="5">
    <location>
        <begin position="392"/>
        <end position="421"/>
    </location>
</feature>
<comment type="caution">
    <text evidence="6">The sequence shown here is derived from an EMBL/GenBank/DDBJ whole genome shotgun (WGS) entry which is preliminary data.</text>
</comment>
<evidence type="ECO:0000313" key="6">
    <source>
        <dbReference type="EMBL" id="ETE61621.1"/>
    </source>
</evidence>
<dbReference type="InterPro" id="IPR000850">
    <property type="entry name" value="Adenylat/UMP-CMP_kin"/>
</dbReference>
<reference evidence="6 7" key="1">
    <citation type="journal article" date="2013" name="Proc. Natl. Acad. Sci. U.S.A.">
        <title>The king cobra genome reveals dynamic gene evolution and adaptation in the snake venom system.</title>
        <authorList>
            <person name="Vonk F.J."/>
            <person name="Casewell N.R."/>
            <person name="Henkel C.V."/>
            <person name="Heimberg A.M."/>
            <person name="Jansen H.J."/>
            <person name="McCleary R.J."/>
            <person name="Kerkkamp H.M."/>
            <person name="Vos R.A."/>
            <person name="Guerreiro I."/>
            <person name="Calvete J.J."/>
            <person name="Wuster W."/>
            <person name="Woods A.E."/>
            <person name="Logan J.M."/>
            <person name="Harrison R.A."/>
            <person name="Castoe T.A."/>
            <person name="de Koning A.P."/>
            <person name="Pollock D.D."/>
            <person name="Yandell M."/>
            <person name="Calderon D."/>
            <person name="Renjifo C."/>
            <person name="Currier R.B."/>
            <person name="Salgado D."/>
            <person name="Pla D."/>
            <person name="Sanz L."/>
            <person name="Hyder A.S."/>
            <person name="Ribeiro J.M."/>
            <person name="Arntzen J.W."/>
            <person name="van den Thillart G.E."/>
            <person name="Boetzer M."/>
            <person name="Pirovano W."/>
            <person name="Dirks R.P."/>
            <person name="Spaink H.P."/>
            <person name="Duboule D."/>
            <person name="McGlinn E."/>
            <person name="Kini R.M."/>
            <person name="Richardson M.K."/>
        </authorList>
    </citation>
    <scope>NUCLEOTIDE SEQUENCE</scope>
    <source>
        <tissue evidence="6">Blood</tissue>
    </source>
</reference>
<dbReference type="EMBL" id="AZIM01003765">
    <property type="protein sequence ID" value="ETE61621.1"/>
    <property type="molecule type" value="Genomic_DNA"/>
</dbReference>
<dbReference type="Proteomes" id="UP000018936">
    <property type="component" value="Unassembled WGS sequence"/>
</dbReference>